<dbReference type="Proteomes" id="UP000253961">
    <property type="component" value="Unassembled WGS sequence"/>
</dbReference>
<feature type="domain" description="DUF5689" evidence="1">
    <location>
        <begin position="32"/>
        <end position="244"/>
    </location>
</feature>
<evidence type="ECO:0000313" key="2">
    <source>
        <dbReference type="EMBL" id="RDC58374.1"/>
    </source>
</evidence>
<gene>
    <name evidence="2" type="ORF">DU508_01770</name>
</gene>
<reference evidence="2 3" key="1">
    <citation type="submission" date="2018-07" db="EMBL/GenBank/DDBJ databases">
        <title>Pedobacter sp. nov., isolated from soil.</title>
        <authorList>
            <person name="Zhou L.Y."/>
            <person name="Du Z.J."/>
        </authorList>
    </citation>
    <scope>NUCLEOTIDE SEQUENCE [LARGE SCALE GENOMIC DNA]</scope>
    <source>
        <strain evidence="2 3">JDX94</strain>
    </source>
</reference>
<dbReference type="AlphaFoldDB" id="A0A369Q0V8"/>
<evidence type="ECO:0000259" key="1">
    <source>
        <dbReference type="Pfam" id="PF18942"/>
    </source>
</evidence>
<evidence type="ECO:0000313" key="3">
    <source>
        <dbReference type="Proteomes" id="UP000253961"/>
    </source>
</evidence>
<organism evidence="2 3">
    <name type="scientific">Pedobacter chinensis</name>
    <dbReference type="NCBI Taxonomy" id="2282421"/>
    <lineage>
        <taxon>Bacteria</taxon>
        <taxon>Pseudomonadati</taxon>
        <taxon>Bacteroidota</taxon>
        <taxon>Sphingobacteriia</taxon>
        <taxon>Sphingobacteriales</taxon>
        <taxon>Sphingobacteriaceae</taxon>
        <taxon>Pedobacter</taxon>
    </lineage>
</organism>
<name>A0A369Q0V8_9SPHI</name>
<sequence>MKKYIIYGLLLLTVLINSCQKTKYPGGVISPYIPIYDLKNLYKGSDLTLTAELMYGSNAISGVVISDHSGGNLPAGLLIIQDKKRLSLVRGISIPIGADATKYVPGDSVAVTISGGVLTRANGLLQVTGIAPTAVTKLGSGKTITPNRVGSNLVLARPQDYESSLVAIVKGGFDPIPQPTDTYSGDKLLNDGFDNIILHTEATATFANNTGLPFSANYYGIVIPKIGSDGKLVAQHRIRTLDDVVVLSSTVEIPSAIISGLIADPMGTDANNEYIQFIATRDINFAVTPFSVVTTNNAGASTPTGFPTRGWATGDVRTYKFNLTSGTVSKGEFFYVGGANKLINSTGSTSIASAKWIRSFNYSTTDGDGFGTKTTNLLANSGNAYGVALFEGTAVDVNTRPIDCVFISSGGSLFSAGPPAVGYRIANNDFYDAINPITLAAQPFYRQGTNTLFFPYHPNTVADQGYYYKFGGIYSVTLGKWVKVRSATHFQLTKTSQLNEIEGVFPAPSADNPDGVPATALK</sequence>
<keyword evidence="3" id="KW-1185">Reference proteome</keyword>
<protein>
    <recommendedName>
        <fullName evidence="1">DUF5689 domain-containing protein</fullName>
    </recommendedName>
</protein>
<comment type="caution">
    <text evidence="2">The sequence shown here is derived from an EMBL/GenBank/DDBJ whole genome shotgun (WGS) entry which is preliminary data.</text>
</comment>
<dbReference type="OrthoDB" id="1111074at2"/>
<proteinExistence type="predicted"/>
<accession>A0A369Q0V8</accession>
<dbReference type="Pfam" id="PF18942">
    <property type="entry name" value="DUF5689"/>
    <property type="match status" value="1"/>
</dbReference>
<dbReference type="RefSeq" id="WP_115401783.1">
    <property type="nucleotide sequence ID" value="NZ_QPKV01000002.1"/>
</dbReference>
<dbReference type="EMBL" id="QPKV01000002">
    <property type="protein sequence ID" value="RDC58374.1"/>
    <property type="molecule type" value="Genomic_DNA"/>
</dbReference>
<dbReference type="InterPro" id="IPR043744">
    <property type="entry name" value="DUF5689"/>
</dbReference>